<dbReference type="AlphaFoldDB" id="A0A918SCU9"/>
<dbReference type="PANTHER" id="PTHR42788">
    <property type="entry name" value="TAURINE IMPORT ATP-BINDING PROTEIN-RELATED"/>
    <property type="match status" value="1"/>
</dbReference>
<dbReference type="SUPFAM" id="SSF52540">
    <property type="entry name" value="P-loop containing nucleoside triphosphate hydrolases"/>
    <property type="match status" value="1"/>
</dbReference>
<dbReference type="PANTHER" id="PTHR42788:SF19">
    <property type="entry name" value="ALIPHATIC SULFONATES IMPORT ATP-BINDING PROTEIN SSUB 2"/>
    <property type="match status" value="1"/>
</dbReference>
<dbReference type="InterPro" id="IPR003593">
    <property type="entry name" value="AAA+_ATPase"/>
</dbReference>
<keyword evidence="4 6" id="KW-0067">ATP-binding</keyword>
<evidence type="ECO:0000313" key="7">
    <source>
        <dbReference type="Proteomes" id="UP000646579"/>
    </source>
</evidence>
<accession>A0A918SCU9</accession>
<dbReference type="GO" id="GO:0016887">
    <property type="term" value="F:ATP hydrolysis activity"/>
    <property type="evidence" value="ECO:0007669"/>
    <property type="project" value="InterPro"/>
</dbReference>
<keyword evidence="2" id="KW-0813">Transport</keyword>
<comment type="caution">
    <text evidence="6">The sequence shown here is derived from an EMBL/GenBank/DDBJ whole genome shotgun (WGS) entry which is preliminary data.</text>
</comment>
<dbReference type="Gene3D" id="3.40.50.300">
    <property type="entry name" value="P-loop containing nucleotide triphosphate hydrolases"/>
    <property type="match status" value="1"/>
</dbReference>
<dbReference type="InterPro" id="IPR050166">
    <property type="entry name" value="ABC_transporter_ATP-bind"/>
</dbReference>
<dbReference type="InterPro" id="IPR017871">
    <property type="entry name" value="ABC_transporter-like_CS"/>
</dbReference>
<evidence type="ECO:0000259" key="5">
    <source>
        <dbReference type="PROSITE" id="PS50893"/>
    </source>
</evidence>
<keyword evidence="7" id="KW-1185">Reference proteome</keyword>
<dbReference type="PROSITE" id="PS50893">
    <property type="entry name" value="ABC_TRANSPORTER_2"/>
    <property type="match status" value="1"/>
</dbReference>
<comment type="similarity">
    <text evidence="1">Belongs to the ABC transporter superfamily.</text>
</comment>
<dbReference type="Proteomes" id="UP000646579">
    <property type="component" value="Unassembled WGS sequence"/>
</dbReference>
<keyword evidence="3" id="KW-0547">Nucleotide-binding</keyword>
<evidence type="ECO:0000256" key="1">
    <source>
        <dbReference type="ARBA" id="ARBA00005417"/>
    </source>
</evidence>
<name>A0A918SCU9_9HYPH</name>
<evidence type="ECO:0000256" key="2">
    <source>
        <dbReference type="ARBA" id="ARBA00022448"/>
    </source>
</evidence>
<protein>
    <submittedName>
        <fullName evidence="6">ABC transporter ATP-binding protein</fullName>
    </submittedName>
</protein>
<dbReference type="Pfam" id="PF00005">
    <property type="entry name" value="ABC_tran"/>
    <property type="match status" value="1"/>
</dbReference>
<dbReference type="InterPro" id="IPR027417">
    <property type="entry name" value="P-loop_NTPase"/>
</dbReference>
<feature type="domain" description="ABC transporter" evidence="5">
    <location>
        <begin position="6"/>
        <end position="221"/>
    </location>
</feature>
<dbReference type="GO" id="GO:0005524">
    <property type="term" value="F:ATP binding"/>
    <property type="evidence" value="ECO:0007669"/>
    <property type="project" value="UniProtKB-KW"/>
</dbReference>
<evidence type="ECO:0000313" key="6">
    <source>
        <dbReference type="EMBL" id="GHA32712.1"/>
    </source>
</evidence>
<gene>
    <name evidence="6" type="ORF">GCM10007989_31050</name>
</gene>
<dbReference type="PROSITE" id="PS00211">
    <property type="entry name" value="ABC_TRANSPORTER_1"/>
    <property type="match status" value="1"/>
</dbReference>
<dbReference type="EMBL" id="BMZE01000003">
    <property type="protein sequence ID" value="GHA32712.1"/>
    <property type="molecule type" value="Genomic_DNA"/>
</dbReference>
<reference evidence="6" key="1">
    <citation type="journal article" date="2014" name="Int. J. Syst. Evol. Microbiol.">
        <title>Complete genome sequence of Corynebacterium casei LMG S-19264T (=DSM 44701T), isolated from a smear-ripened cheese.</title>
        <authorList>
            <consortium name="US DOE Joint Genome Institute (JGI-PGF)"/>
            <person name="Walter F."/>
            <person name="Albersmeier A."/>
            <person name="Kalinowski J."/>
            <person name="Ruckert C."/>
        </authorList>
    </citation>
    <scope>NUCLEOTIDE SEQUENCE</scope>
    <source>
        <strain evidence="6">KCTC 32437</strain>
    </source>
</reference>
<evidence type="ECO:0000256" key="4">
    <source>
        <dbReference type="ARBA" id="ARBA00022840"/>
    </source>
</evidence>
<organism evidence="6 7">
    <name type="scientific">Devosia pacifica</name>
    <dbReference type="NCBI Taxonomy" id="1335967"/>
    <lineage>
        <taxon>Bacteria</taxon>
        <taxon>Pseudomonadati</taxon>
        <taxon>Pseudomonadota</taxon>
        <taxon>Alphaproteobacteria</taxon>
        <taxon>Hyphomicrobiales</taxon>
        <taxon>Devosiaceae</taxon>
        <taxon>Devosia</taxon>
    </lineage>
</organism>
<reference evidence="6" key="2">
    <citation type="submission" date="2020-09" db="EMBL/GenBank/DDBJ databases">
        <authorList>
            <person name="Sun Q."/>
            <person name="Kim S."/>
        </authorList>
    </citation>
    <scope>NUCLEOTIDE SEQUENCE</scope>
    <source>
        <strain evidence="6">KCTC 32437</strain>
    </source>
</reference>
<dbReference type="InterPro" id="IPR003439">
    <property type="entry name" value="ABC_transporter-like_ATP-bd"/>
</dbReference>
<evidence type="ECO:0000256" key="3">
    <source>
        <dbReference type="ARBA" id="ARBA00022741"/>
    </source>
</evidence>
<dbReference type="SMART" id="SM00382">
    <property type="entry name" value="AAA"/>
    <property type="match status" value="1"/>
</dbReference>
<sequence length="237" mass="25694">MLKVEINSQALGHGEKKVDVLARVTFRVDTGRLICLTGPSGCGKTTLLRLVLGLETLDDGSIVVPSGRVAAVFQEPRLLPWRSVEDNIRLALGSNKERVDIGSLIDRVGLAGKGRNFPGELSLGQARRAALARAFAVAPDLLLLDEPFASLDQETAMRLRETLMSVWSRRPTTTLMVTHDLVEAAQLADEVIVLGGRPATIVARRVLAWDRRQRDAAYTAEVAAQLAEVMRAALPGL</sequence>
<proteinExistence type="inferred from homology"/>
<dbReference type="RefSeq" id="WP_189426624.1">
    <property type="nucleotide sequence ID" value="NZ_BMZE01000003.1"/>
</dbReference>